<proteinExistence type="predicted"/>
<sequence>MHELQQRTVEHVDDNIDESTHVAVCPICGWWKILRIEEEINGTGYFEPDPEEFWIDGSYRKNRLWGAYGSLKELDLVDIDLPIEDVRAYLVGRYEKRFELHPRLFEQTVASVFEDLGYISRVTAYTNDGGIDVILEGINNQTIGVQVKRYKNSIQVEQIRSLAGALLIGGYTKGMFVTTSKYQSGAGRVSAAAESRGIAIELIDSDGLYSALEIAQRNRYEYKNDPDAPFYDLDNIPMRLFN</sequence>
<accession>A0A809RI86</accession>
<evidence type="ECO:0000259" key="1">
    <source>
        <dbReference type="Pfam" id="PF04471"/>
    </source>
</evidence>
<evidence type="ECO:0000313" key="3">
    <source>
        <dbReference type="Proteomes" id="UP000463939"/>
    </source>
</evidence>
<dbReference type="EMBL" id="AP021881">
    <property type="protein sequence ID" value="BBP01619.1"/>
    <property type="molecule type" value="Genomic_DNA"/>
</dbReference>
<dbReference type="RefSeq" id="WP_162085370.1">
    <property type="nucleotide sequence ID" value="NZ_AP021881.1"/>
</dbReference>
<dbReference type="GO" id="GO:0009307">
    <property type="term" value="P:DNA restriction-modification system"/>
    <property type="evidence" value="ECO:0007669"/>
    <property type="project" value="InterPro"/>
</dbReference>
<reference evidence="3" key="1">
    <citation type="submission" date="2019-11" db="EMBL/GenBank/DDBJ databases">
        <title>Isolation and characterization of a novel species in the genus Sulfuriferula.</title>
        <authorList>
            <person name="Mochizuki J."/>
            <person name="Kojima H."/>
            <person name="Fukui M."/>
        </authorList>
    </citation>
    <scope>NUCLEOTIDE SEQUENCE [LARGE SCALE GENOMIC DNA]</scope>
    <source>
        <strain evidence="3">SGTM</strain>
    </source>
</reference>
<dbReference type="AlphaFoldDB" id="A0A809RI86"/>
<dbReference type="GO" id="GO:0003677">
    <property type="term" value="F:DNA binding"/>
    <property type="evidence" value="ECO:0007669"/>
    <property type="project" value="InterPro"/>
</dbReference>
<dbReference type="InterPro" id="IPR011856">
    <property type="entry name" value="tRNA_endonuc-like_dom_sf"/>
</dbReference>
<dbReference type="Proteomes" id="UP000463939">
    <property type="component" value="Chromosome"/>
</dbReference>
<dbReference type="InterPro" id="IPR007560">
    <property type="entry name" value="Restrct_endonuc_IV_Mrr"/>
</dbReference>
<dbReference type="PANTHER" id="PTHR30015:SF7">
    <property type="entry name" value="TYPE IV METHYL-DIRECTED RESTRICTION ENZYME ECOKMRR"/>
    <property type="match status" value="1"/>
</dbReference>
<evidence type="ECO:0000313" key="2">
    <source>
        <dbReference type="EMBL" id="BBP01619.1"/>
    </source>
</evidence>
<name>A0A809RI86_9PROT</name>
<dbReference type="GO" id="GO:0015666">
    <property type="term" value="F:restriction endodeoxyribonuclease activity"/>
    <property type="evidence" value="ECO:0007669"/>
    <property type="project" value="TreeGrafter"/>
</dbReference>
<dbReference type="InterPro" id="IPR052906">
    <property type="entry name" value="Type_IV_Methyl-Rstrct_Enzyme"/>
</dbReference>
<dbReference type="PANTHER" id="PTHR30015">
    <property type="entry name" value="MRR RESTRICTION SYSTEM PROTEIN"/>
    <property type="match status" value="1"/>
</dbReference>
<organism evidence="2 3">
    <name type="scientific">Sulfuriferula nivalis</name>
    <dbReference type="NCBI Taxonomy" id="2675298"/>
    <lineage>
        <taxon>Bacteria</taxon>
        <taxon>Pseudomonadati</taxon>
        <taxon>Pseudomonadota</taxon>
        <taxon>Betaproteobacteria</taxon>
        <taxon>Nitrosomonadales</taxon>
        <taxon>Sulfuricellaceae</taxon>
        <taxon>Sulfuriferula</taxon>
    </lineage>
</organism>
<dbReference type="InterPro" id="IPR011335">
    <property type="entry name" value="Restrct_endonuc-II-like"/>
</dbReference>
<protein>
    <recommendedName>
        <fullName evidence="1">Restriction endonuclease type IV Mrr domain-containing protein</fullName>
    </recommendedName>
</protein>
<dbReference type="SUPFAM" id="SSF52980">
    <property type="entry name" value="Restriction endonuclease-like"/>
    <property type="match status" value="1"/>
</dbReference>
<keyword evidence="3" id="KW-1185">Reference proteome</keyword>
<dbReference type="KEGG" id="sniv:SFSGTM_23270"/>
<feature type="domain" description="Restriction endonuclease type IV Mrr" evidence="1">
    <location>
        <begin position="100"/>
        <end position="210"/>
    </location>
</feature>
<gene>
    <name evidence="2" type="ORF">SFSGTM_23270</name>
</gene>
<dbReference type="Pfam" id="PF04471">
    <property type="entry name" value="Mrr_cat"/>
    <property type="match status" value="1"/>
</dbReference>
<dbReference type="Gene3D" id="3.40.1350.10">
    <property type="match status" value="1"/>
</dbReference>